<dbReference type="InterPro" id="IPR038765">
    <property type="entry name" value="Papain-like_cys_pep_sf"/>
</dbReference>
<name>A0AAV7HK60_DENCH</name>
<dbReference type="GO" id="GO:0008234">
    <property type="term" value="F:cysteine-type peptidase activity"/>
    <property type="evidence" value="ECO:0007669"/>
    <property type="project" value="InterPro"/>
</dbReference>
<keyword evidence="3" id="KW-0378">Hydrolase</keyword>
<evidence type="ECO:0000313" key="6">
    <source>
        <dbReference type="Proteomes" id="UP000775213"/>
    </source>
</evidence>
<dbReference type="PROSITE" id="PS50600">
    <property type="entry name" value="ULP_PROTEASE"/>
    <property type="match status" value="1"/>
</dbReference>
<comment type="similarity">
    <text evidence="1">Belongs to the peptidase C48 family.</text>
</comment>
<dbReference type="AlphaFoldDB" id="A0AAV7HK60"/>
<reference evidence="5 6" key="1">
    <citation type="journal article" date="2021" name="Hortic Res">
        <title>Chromosome-scale assembly of the Dendrobium chrysotoxum genome enhances the understanding of orchid evolution.</title>
        <authorList>
            <person name="Zhang Y."/>
            <person name="Zhang G.Q."/>
            <person name="Zhang D."/>
            <person name="Liu X.D."/>
            <person name="Xu X.Y."/>
            <person name="Sun W.H."/>
            <person name="Yu X."/>
            <person name="Zhu X."/>
            <person name="Wang Z.W."/>
            <person name="Zhao X."/>
            <person name="Zhong W.Y."/>
            <person name="Chen H."/>
            <person name="Yin W.L."/>
            <person name="Huang T."/>
            <person name="Niu S.C."/>
            <person name="Liu Z.J."/>
        </authorList>
    </citation>
    <scope>NUCLEOTIDE SEQUENCE [LARGE SCALE GENOMIC DNA]</scope>
    <source>
        <strain evidence="5">Lindl</strain>
    </source>
</reference>
<evidence type="ECO:0000256" key="2">
    <source>
        <dbReference type="ARBA" id="ARBA00022670"/>
    </source>
</evidence>
<protein>
    <recommendedName>
        <fullName evidence="4">Ubiquitin-like protease family profile domain-containing protein</fullName>
    </recommendedName>
</protein>
<evidence type="ECO:0000256" key="1">
    <source>
        <dbReference type="ARBA" id="ARBA00005234"/>
    </source>
</evidence>
<dbReference type="InterPro" id="IPR003653">
    <property type="entry name" value="Peptidase_C48_C"/>
</dbReference>
<dbReference type="Proteomes" id="UP000775213">
    <property type="component" value="Unassembled WGS sequence"/>
</dbReference>
<proteinExistence type="inferred from homology"/>
<dbReference type="SUPFAM" id="SSF54001">
    <property type="entry name" value="Cysteine proteinases"/>
    <property type="match status" value="1"/>
</dbReference>
<gene>
    <name evidence="5" type="ORF">IEQ34_000999</name>
</gene>
<organism evidence="5 6">
    <name type="scientific">Dendrobium chrysotoxum</name>
    <name type="common">Orchid</name>
    <dbReference type="NCBI Taxonomy" id="161865"/>
    <lineage>
        <taxon>Eukaryota</taxon>
        <taxon>Viridiplantae</taxon>
        <taxon>Streptophyta</taxon>
        <taxon>Embryophyta</taxon>
        <taxon>Tracheophyta</taxon>
        <taxon>Spermatophyta</taxon>
        <taxon>Magnoliopsida</taxon>
        <taxon>Liliopsida</taxon>
        <taxon>Asparagales</taxon>
        <taxon>Orchidaceae</taxon>
        <taxon>Epidendroideae</taxon>
        <taxon>Malaxideae</taxon>
        <taxon>Dendrobiinae</taxon>
        <taxon>Dendrobium</taxon>
    </lineage>
</organism>
<dbReference type="GO" id="GO:0006508">
    <property type="term" value="P:proteolysis"/>
    <property type="evidence" value="ECO:0007669"/>
    <property type="project" value="UniProtKB-KW"/>
</dbReference>
<dbReference type="EMBL" id="JAGFBR010000002">
    <property type="protein sequence ID" value="KAH0469441.1"/>
    <property type="molecule type" value="Genomic_DNA"/>
</dbReference>
<keyword evidence="6" id="KW-1185">Reference proteome</keyword>
<comment type="caution">
    <text evidence="5">The sequence shown here is derived from an EMBL/GenBank/DDBJ whole genome shotgun (WGS) entry which is preliminary data.</text>
</comment>
<sequence length="97" mass="11697">MFIQHINPDFVRKSKFIVQPIYFKSHWVLIIGRLKDKIKQIHEYKAGVFPSNITTWKLQTVYEIPTQSNEYDCEIFACKYMKRVILRKKTDWASLKD</sequence>
<feature type="domain" description="Ubiquitin-like protease family profile" evidence="4">
    <location>
        <begin position="1"/>
        <end position="84"/>
    </location>
</feature>
<keyword evidence="2" id="KW-0645">Protease</keyword>
<evidence type="ECO:0000313" key="5">
    <source>
        <dbReference type="EMBL" id="KAH0469441.1"/>
    </source>
</evidence>
<dbReference type="Gene3D" id="3.40.395.10">
    <property type="entry name" value="Adenoviral Proteinase, Chain A"/>
    <property type="match status" value="1"/>
</dbReference>
<dbReference type="Pfam" id="PF02902">
    <property type="entry name" value="Peptidase_C48"/>
    <property type="match status" value="1"/>
</dbReference>
<evidence type="ECO:0000259" key="4">
    <source>
        <dbReference type="PROSITE" id="PS50600"/>
    </source>
</evidence>
<accession>A0AAV7HK60</accession>
<evidence type="ECO:0000256" key="3">
    <source>
        <dbReference type="ARBA" id="ARBA00022801"/>
    </source>
</evidence>